<dbReference type="Pfam" id="PF01327">
    <property type="entry name" value="Pep_deformylase"/>
    <property type="match status" value="1"/>
</dbReference>
<evidence type="ECO:0000313" key="6">
    <source>
        <dbReference type="EMBL" id="WXB08239.1"/>
    </source>
</evidence>
<dbReference type="SUPFAM" id="SSF56420">
    <property type="entry name" value="Peptide deformylase"/>
    <property type="match status" value="1"/>
</dbReference>
<dbReference type="PRINTS" id="PR01576">
    <property type="entry name" value="PDEFORMYLASE"/>
</dbReference>
<keyword evidence="2 5" id="KW-0479">Metal-binding</keyword>
<feature type="binding site" evidence="5">
    <location>
        <position position="156"/>
    </location>
    <ligand>
        <name>Fe cation</name>
        <dbReference type="ChEBI" id="CHEBI:24875"/>
    </ligand>
</feature>
<dbReference type="PANTHER" id="PTHR10458:SF2">
    <property type="entry name" value="PEPTIDE DEFORMYLASE, MITOCHONDRIAL"/>
    <property type="match status" value="1"/>
</dbReference>
<dbReference type="EMBL" id="CP089983">
    <property type="protein sequence ID" value="WXB08239.1"/>
    <property type="molecule type" value="Genomic_DNA"/>
</dbReference>
<feature type="active site" evidence="5">
    <location>
        <position position="157"/>
    </location>
</feature>
<evidence type="ECO:0000256" key="1">
    <source>
        <dbReference type="ARBA" id="ARBA00010759"/>
    </source>
</evidence>
<dbReference type="PANTHER" id="PTHR10458">
    <property type="entry name" value="PEPTIDE DEFORMYLASE"/>
    <property type="match status" value="1"/>
</dbReference>
<dbReference type="InterPro" id="IPR023635">
    <property type="entry name" value="Peptide_deformylase"/>
</dbReference>
<name>A0ABZ2LBG6_9BACT</name>
<dbReference type="HAMAP" id="MF_00163">
    <property type="entry name" value="Pep_deformylase"/>
    <property type="match status" value="1"/>
</dbReference>
<dbReference type="Gene3D" id="3.90.45.10">
    <property type="entry name" value="Peptide deformylase"/>
    <property type="match status" value="1"/>
</dbReference>
<evidence type="ECO:0000256" key="5">
    <source>
        <dbReference type="HAMAP-Rule" id="MF_00163"/>
    </source>
</evidence>
<keyword evidence="3 5" id="KW-0378">Hydrolase</keyword>
<keyword evidence="5" id="KW-0408">Iron</keyword>
<accession>A0ABZ2LBG6</accession>
<feature type="binding site" evidence="5">
    <location>
        <position position="160"/>
    </location>
    <ligand>
        <name>Fe cation</name>
        <dbReference type="ChEBI" id="CHEBI:24875"/>
    </ligand>
</feature>
<comment type="similarity">
    <text evidence="1 5">Belongs to the polypeptide deformylase family.</text>
</comment>
<comment type="cofactor">
    <cofactor evidence="5">
        <name>Fe(2+)</name>
        <dbReference type="ChEBI" id="CHEBI:29033"/>
    </cofactor>
    <text evidence="5">Binds 1 Fe(2+) ion.</text>
</comment>
<dbReference type="PIRSF" id="PIRSF004749">
    <property type="entry name" value="Pep_def"/>
    <property type="match status" value="1"/>
</dbReference>
<dbReference type="InterPro" id="IPR036821">
    <property type="entry name" value="Peptide_deformylase_sf"/>
</dbReference>
<organism evidence="6 7">
    <name type="scientific">Pendulispora rubella</name>
    <dbReference type="NCBI Taxonomy" id="2741070"/>
    <lineage>
        <taxon>Bacteria</taxon>
        <taxon>Pseudomonadati</taxon>
        <taxon>Myxococcota</taxon>
        <taxon>Myxococcia</taxon>
        <taxon>Myxococcales</taxon>
        <taxon>Sorangiineae</taxon>
        <taxon>Pendulisporaceae</taxon>
        <taxon>Pendulispora</taxon>
    </lineage>
</organism>
<dbReference type="CDD" id="cd00487">
    <property type="entry name" value="Pep_deformylase"/>
    <property type="match status" value="1"/>
</dbReference>
<dbReference type="Proteomes" id="UP001374803">
    <property type="component" value="Chromosome"/>
</dbReference>
<gene>
    <name evidence="5" type="primary">def</name>
    <name evidence="6" type="ORF">LVJ94_13465</name>
</gene>
<dbReference type="EC" id="3.5.1.88" evidence="5"/>
<reference evidence="6" key="1">
    <citation type="submission" date="2021-12" db="EMBL/GenBank/DDBJ databases">
        <title>Discovery of the Pendulisporaceae a myxobacterial family with distinct sporulation behavior and unique specialized metabolism.</title>
        <authorList>
            <person name="Garcia R."/>
            <person name="Popoff A."/>
            <person name="Bader C.D."/>
            <person name="Loehr J."/>
            <person name="Walesch S."/>
            <person name="Walt C."/>
            <person name="Boldt J."/>
            <person name="Bunk B."/>
            <person name="Haeckl F.J.F.P.J."/>
            <person name="Gunesch A.P."/>
            <person name="Birkelbach J."/>
            <person name="Nuebel U."/>
            <person name="Pietschmann T."/>
            <person name="Bach T."/>
            <person name="Mueller R."/>
        </authorList>
    </citation>
    <scope>NUCLEOTIDE SEQUENCE</scope>
    <source>
        <strain evidence="6">MSr11367</strain>
    </source>
</reference>
<keyword evidence="4 5" id="KW-0648">Protein biosynthesis</keyword>
<feature type="binding site" evidence="5">
    <location>
        <position position="114"/>
    </location>
    <ligand>
        <name>Fe cation</name>
        <dbReference type="ChEBI" id="CHEBI:24875"/>
    </ligand>
</feature>
<proteinExistence type="inferred from homology"/>
<evidence type="ECO:0000256" key="3">
    <source>
        <dbReference type="ARBA" id="ARBA00022801"/>
    </source>
</evidence>
<dbReference type="RefSeq" id="WP_394837914.1">
    <property type="nucleotide sequence ID" value="NZ_CP089929.1"/>
</dbReference>
<protein>
    <recommendedName>
        <fullName evidence="5">Peptide deformylase</fullName>
        <shortName evidence="5">PDF</shortName>
        <ecNumber evidence="5">3.5.1.88</ecNumber>
    </recommendedName>
    <alternativeName>
        <fullName evidence="5">Polypeptide deformylase</fullName>
    </alternativeName>
</protein>
<evidence type="ECO:0000313" key="7">
    <source>
        <dbReference type="Proteomes" id="UP001374803"/>
    </source>
</evidence>
<keyword evidence="7" id="KW-1185">Reference proteome</keyword>
<comment type="catalytic activity">
    <reaction evidence="5">
        <text>N-terminal N-formyl-L-methionyl-[peptide] + H2O = N-terminal L-methionyl-[peptide] + formate</text>
        <dbReference type="Rhea" id="RHEA:24420"/>
        <dbReference type="Rhea" id="RHEA-COMP:10639"/>
        <dbReference type="Rhea" id="RHEA-COMP:10640"/>
        <dbReference type="ChEBI" id="CHEBI:15377"/>
        <dbReference type="ChEBI" id="CHEBI:15740"/>
        <dbReference type="ChEBI" id="CHEBI:49298"/>
        <dbReference type="ChEBI" id="CHEBI:64731"/>
        <dbReference type="EC" id="3.5.1.88"/>
    </reaction>
</comment>
<sequence>MTASPLVPIVQIGAPVLRGAAHDVDPARIATKEFRDLVQTMIDVMRQAPGVGLAAPQIGIPLRLIVLEDREEFLTQLSPEERALRGRVAFPTRVFVNPVLTPIGDETATFFEGCLSVSGYVALVERYLEVEVTGLDENAAPQTWRVRGWPARILQHEVDHIGGTLYIDRMKSRSFSTVEAAKEHYANKSIAEIVHALDANRPTSIP</sequence>
<evidence type="ECO:0000256" key="4">
    <source>
        <dbReference type="ARBA" id="ARBA00022917"/>
    </source>
</evidence>
<comment type="function">
    <text evidence="5">Removes the formyl group from the N-terminal Met of newly synthesized proteins. Requires at least a dipeptide for an efficient rate of reaction. N-terminal L-methionine is a prerequisite for activity but the enzyme has broad specificity at other positions.</text>
</comment>
<dbReference type="NCBIfam" id="NF001159">
    <property type="entry name" value="PRK00150.1-3"/>
    <property type="match status" value="1"/>
</dbReference>
<evidence type="ECO:0000256" key="2">
    <source>
        <dbReference type="ARBA" id="ARBA00022723"/>
    </source>
</evidence>